<dbReference type="InterPro" id="IPR047153">
    <property type="entry name" value="TRIM45/56/19-like"/>
</dbReference>
<dbReference type="InterPro" id="IPR013083">
    <property type="entry name" value="Znf_RING/FYVE/PHD"/>
</dbReference>
<dbReference type="SUPFAM" id="SSF57845">
    <property type="entry name" value="B-box zinc-binding domain"/>
    <property type="match status" value="1"/>
</dbReference>
<keyword evidence="2 4" id="KW-0863">Zinc-finger</keyword>
<name>A0ABD0M1K7_9CAEN</name>
<accession>A0ABD0M1K7</accession>
<dbReference type="Pfam" id="PF00643">
    <property type="entry name" value="zf-B_box"/>
    <property type="match status" value="1"/>
</dbReference>
<evidence type="ECO:0000256" key="2">
    <source>
        <dbReference type="ARBA" id="ARBA00022771"/>
    </source>
</evidence>
<dbReference type="Proteomes" id="UP001519460">
    <property type="component" value="Unassembled WGS sequence"/>
</dbReference>
<dbReference type="PANTHER" id="PTHR25462:SF306">
    <property type="entry name" value="TRIPARTITE MOTIF CONTAINING 9"/>
    <property type="match status" value="1"/>
</dbReference>
<evidence type="ECO:0000313" key="9">
    <source>
        <dbReference type="Proteomes" id="UP001519460"/>
    </source>
</evidence>
<organism evidence="8 9">
    <name type="scientific">Batillaria attramentaria</name>
    <dbReference type="NCBI Taxonomy" id="370345"/>
    <lineage>
        <taxon>Eukaryota</taxon>
        <taxon>Metazoa</taxon>
        <taxon>Spiralia</taxon>
        <taxon>Lophotrochozoa</taxon>
        <taxon>Mollusca</taxon>
        <taxon>Gastropoda</taxon>
        <taxon>Caenogastropoda</taxon>
        <taxon>Sorbeoconcha</taxon>
        <taxon>Cerithioidea</taxon>
        <taxon>Batillariidae</taxon>
        <taxon>Batillaria</taxon>
    </lineage>
</organism>
<dbReference type="Gene3D" id="3.30.160.60">
    <property type="entry name" value="Classic Zinc Finger"/>
    <property type="match status" value="1"/>
</dbReference>
<dbReference type="AlphaFoldDB" id="A0ABD0M1K7"/>
<gene>
    <name evidence="8" type="ORF">BaRGS_00003533</name>
</gene>
<dbReference type="Gene3D" id="3.30.40.10">
    <property type="entry name" value="Zinc/RING finger domain, C3HC4 (zinc finger)"/>
    <property type="match status" value="1"/>
</dbReference>
<evidence type="ECO:0000256" key="1">
    <source>
        <dbReference type="ARBA" id="ARBA00022723"/>
    </source>
</evidence>
<evidence type="ECO:0000256" key="5">
    <source>
        <dbReference type="SAM" id="Coils"/>
    </source>
</evidence>
<dbReference type="EMBL" id="JACVVK020000011">
    <property type="protein sequence ID" value="KAK7505371.1"/>
    <property type="molecule type" value="Genomic_DNA"/>
</dbReference>
<dbReference type="SMART" id="SM00184">
    <property type="entry name" value="RING"/>
    <property type="match status" value="1"/>
</dbReference>
<keyword evidence="9" id="KW-1185">Reference proteome</keyword>
<evidence type="ECO:0000259" key="6">
    <source>
        <dbReference type="PROSITE" id="PS50089"/>
    </source>
</evidence>
<dbReference type="PANTHER" id="PTHR25462">
    <property type="entry name" value="BONUS, ISOFORM C-RELATED"/>
    <property type="match status" value="1"/>
</dbReference>
<reference evidence="8 9" key="1">
    <citation type="journal article" date="2023" name="Sci. Data">
        <title>Genome assembly of the Korean intertidal mud-creeper Batillaria attramentaria.</title>
        <authorList>
            <person name="Patra A.K."/>
            <person name="Ho P.T."/>
            <person name="Jun S."/>
            <person name="Lee S.J."/>
            <person name="Kim Y."/>
            <person name="Won Y.J."/>
        </authorList>
    </citation>
    <scope>NUCLEOTIDE SEQUENCE [LARGE SCALE GENOMIC DNA]</scope>
    <source>
        <strain evidence="8">Wonlab-2016</strain>
    </source>
</reference>
<feature type="coiled-coil region" evidence="5">
    <location>
        <begin position="262"/>
        <end position="296"/>
    </location>
</feature>
<dbReference type="Pfam" id="PF22586">
    <property type="entry name" value="ANCHR-like_BBOX"/>
    <property type="match status" value="1"/>
</dbReference>
<dbReference type="InterPro" id="IPR027370">
    <property type="entry name" value="Znf-RING_euk"/>
</dbReference>
<evidence type="ECO:0000256" key="4">
    <source>
        <dbReference type="PROSITE-ProRule" id="PRU00024"/>
    </source>
</evidence>
<evidence type="ECO:0000256" key="3">
    <source>
        <dbReference type="ARBA" id="ARBA00022833"/>
    </source>
</evidence>
<dbReference type="InterPro" id="IPR000315">
    <property type="entry name" value="Znf_B-box"/>
</dbReference>
<keyword evidence="5" id="KW-0175">Coiled coil</keyword>
<dbReference type="GO" id="GO:0008270">
    <property type="term" value="F:zinc ion binding"/>
    <property type="evidence" value="ECO:0007669"/>
    <property type="project" value="UniProtKB-KW"/>
</dbReference>
<keyword evidence="3" id="KW-0862">Zinc</keyword>
<proteinExistence type="predicted"/>
<feature type="domain" description="B box-type" evidence="7">
    <location>
        <begin position="203"/>
        <end position="247"/>
    </location>
</feature>
<dbReference type="InterPro" id="IPR017907">
    <property type="entry name" value="Znf_RING_CS"/>
</dbReference>
<dbReference type="PROSITE" id="PS50089">
    <property type="entry name" value="ZF_RING_2"/>
    <property type="match status" value="1"/>
</dbReference>
<dbReference type="Pfam" id="PF13445">
    <property type="entry name" value="zf-RING_UBOX"/>
    <property type="match status" value="1"/>
</dbReference>
<evidence type="ECO:0000313" key="8">
    <source>
        <dbReference type="EMBL" id="KAK7505371.1"/>
    </source>
</evidence>
<dbReference type="SMART" id="SM00336">
    <property type="entry name" value="BBOX"/>
    <property type="match status" value="2"/>
</dbReference>
<dbReference type="InterPro" id="IPR001841">
    <property type="entry name" value="Znf_RING"/>
</dbReference>
<feature type="domain" description="RING-type" evidence="6">
    <location>
        <begin position="30"/>
        <end position="75"/>
    </location>
</feature>
<comment type="caution">
    <text evidence="8">The sequence shown here is derived from an EMBL/GenBank/DDBJ whole genome shotgun (WGS) entry which is preliminary data.</text>
</comment>
<protein>
    <submittedName>
        <fullName evidence="8">Uncharacterized protein</fullName>
    </submittedName>
</protein>
<sequence>MSADDSSVVHHAKAASEDLSYLRMEEDLTCPVCLELYADPLMLPCSHSVCKKCLADIHSSRTRAGKEGLECPSCRRHHGLSDDKVDHLPRNLALENIVFRFQELQSTSLSKSKSFDLTAISPHSFDHSLPADPDLPVFAEEGGEESWCGMCEDVQEKAIWYCQQCSVLYCQQCRETYHPPRGSLRHHSLGAPPKGEEVHSGDESIHYCTDHVDEATAMFCGDCSQLVCPLCVCEGTGQHAGHKIFDLSTAWTQMKATVGDFKDRLQKMMSESSERCSQIEQLIQELEALHKGASEKIELQCDRLLKDVTDVLMAHKRNSLKQLHSVHASRLTAYQSHAAVIHDQTQQLEGLVQRCTELLGEEEKLRMLQNAGESPSLAEQLKEVETQHDALGTTQKQLCSDRDALCKLRSSLSEFQSSVYKLLHTFSGDTTGAGTVITPAIRSVMLTSPGKTDAQHAGLNSQNLPPTPRSSNRTLISWGFNFTTFTAEPLTHSAQWSISVEKNMSKIGNIDSGYLFGVGVAREVLNSKDQVGMTASSAGIICSNGCLAFCQDSKMDSILTLDQLPVSITLYLSLDAGAGVVLSYLLSTAGWSRCLLGKTVLSEPGYKVKVHPVFTVSQRVKLQFVSCSSV</sequence>
<evidence type="ECO:0000259" key="7">
    <source>
        <dbReference type="PROSITE" id="PS50119"/>
    </source>
</evidence>
<dbReference type="PROSITE" id="PS50119">
    <property type="entry name" value="ZF_BBOX"/>
    <property type="match status" value="2"/>
</dbReference>
<dbReference type="PROSITE" id="PS00518">
    <property type="entry name" value="ZF_RING_1"/>
    <property type="match status" value="1"/>
</dbReference>
<dbReference type="SUPFAM" id="SSF57850">
    <property type="entry name" value="RING/U-box"/>
    <property type="match status" value="1"/>
</dbReference>
<feature type="domain" description="B box-type" evidence="7">
    <location>
        <begin position="143"/>
        <end position="191"/>
    </location>
</feature>
<keyword evidence="1" id="KW-0479">Metal-binding</keyword>
<dbReference type="Gene3D" id="4.10.830.40">
    <property type="match status" value="1"/>
</dbReference>